<proteinExistence type="predicted"/>
<evidence type="ECO:0000256" key="1">
    <source>
        <dbReference type="SAM" id="MobiDB-lite"/>
    </source>
</evidence>
<evidence type="ECO:0000313" key="2">
    <source>
        <dbReference type="EMBL" id="KAL0912722.1"/>
    </source>
</evidence>
<keyword evidence="3" id="KW-1185">Reference proteome</keyword>
<protein>
    <submittedName>
        <fullName evidence="2">Uncharacterized protein</fullName>
    </submittedName>
</protein>
<accession>A0ABD0UIT2</accession>
<evidence type="ECO:0000313" key="3">
    <source>
        <dbReference type="Proteomes" id="UP001552299"/>
    </source>
</evidence>
<dbReference type="AlphaFoldDB" id="A0ABD0UIT2"/>
<comment type="caution">
    <text evidence="2">The sequence shown here is derived from an EMBL/GenBank/DDBJ whole genome shotgun (WGS) entry which is preliminary data.</text>
</comment>
<feature type="region of interest" description="Disordered" evidence="1">
    <location>
        <begin position="188"/>
        <end position="214"/>
    </location>
</feature>
<reference evidence="2 3" key="1">
    <citation type="journal article" date="2024" name="Plant Biotechnol. J.">
        <title>Dendrobium thyrsiflorum genome and its molecular insights into genes involved in important horticultural traits.</title>
        <authorList>
            <person name="Chen B."/>
            <person name="Wang J.Y."/>
            <person name="Zheng P.J."/>
            <person name="Li K.L."/>
            <person name="Liang Y.M."/>
            <person name="Chen X.F."/>
            <person name="Zhang C."/>
            <person name="Zhao X."/>
            <person name="He X."/>
            <person name="Zhang G.Q."/>
            <person name="Liu Z.J."/>
            <person name="Xu Q."/>
        </authorList>
    </citation>
    <scope>NUCLEOTIDE SEQUENCE [LARGE SCALE GENOMIC DNA]</scope>
    <source>
        <strain evidence="2">GZMU011</strain>
    </source>
</reference>
<name>A0ABD0UIT2_DENTH</name>
<organism evidence="2 3">
    <name type="scientific">Dendrobium thyrsiflorum</name>
    <name type="common">Pinecone-like raceme dendrobium</name>
    <name type="synonym">Orchid</name>
    <dbReference type="NCBI Taxonomy" id="117978"/>
    <lineage>
        <taxon>Eukaryota</taxon>
        <taxon>Viridiplantae</taxon>
        <taxon>Streptophyta</taxon>
        <taxon>Embryophyta</taxon>
        <taxon>Tracheophyta</taxon>
        <taxon>Spermatophyta</taxon>
        <taxon>Magnoliopsida</taxon>
        <taxon>Liliopsida</taxon>
        <taxon>Asparagales</taxon>
        <taxon>Orchidaceae</taxon>
        <taxon>Epidendroideae</taxon>
        <taxon>Malaxideae</taxon>
        <taxon>Dendrobiinae</taxon>
        <taxon>Dendrobium</taxon>
    </lineage>
</organism>
<gene>
    <name evidence="2" type="ORF">M5K25_018714</name>
</gene>
<dbReference type="EMBL" id="JANQDX010000014">
    <property type="protein sequence ID" value="KAL0912722.1"/>
    <property type="molecule type" value="Genomic_DNA"/>
</dbReference>
<dbReference type="Proteomes" id="UP001552299">
    <property type="component" value="Unassembled WGS sequence"/>
</dbReference>
<sequence>MEYRRLLYAGGVEIELAELAAIKRFRQSSVIFPANFAAANDAASPGSDSILTTSLIVGRASLFSSTHIIATPYSLAIFSTGAGDSRLSVTAIAASLSYPASATVFLTHRTMSTPSPNPPTGLLPVISSKRTTPKLYTSLFSSTLSVYAYSASKKIFCQLSCTVNKTKVFFIAMGPVARPEANPSKIRFANRQKSTGQRRNDRTVKPGSGWTSNT</sequence>